<sequence length="131" mass="14979">MASEGQRDQDLCDGFGSPTTVLKLGLQVTWRLKVRGIMISVMDLPVQLACIPTQFDKLFGDSVEVRLPSVMASEGQIREITTIIRQSSWRIYTPNSTTHLAKMRKLGRLKTRRSSKRTKREQFDIIQVQTR</sequence>
<evidence type="ECO:0000313" key="2">
    <source>
        <dbReference type="Proteomes" id="UP001180020"/>
    </source>
</evidence>
<reference evidence="1" key="1">
    <citation type="journal article" date="2023" name="Nat. Commun.">
        <title>Diploid and tetraploid genomes of Acorus and the evolution of monocots.</title>
        <authorList>
            <person name="Ma L."/>
            <person name="Liu K.W."/>
            <person name="Li Z."/>
            <person name="Hsiao Y.Y."/>
            <person name="Qi Y."/>
            <person name="Fu T."/>
            <person name="Tang G.D."/>
            <person name="Zhang D."/>
            <person name="Sun W.H."/>
            <person name="Liu D.K."/>
            <person name="Li Y."/>
            <person name="Chen G.Z."/>
            <person name="Liu X.D."/>
            <person name="Liao X.Y."/>
            <person name="Jiang Y.T."/>
            <person name="Yu X."/>
            <person name="Hao Y."/>
            <person name="Huang J."/>
            <person name="Zhao X.W."/>
            <person name="Ke S."/>
            <person name="Chen Y.Y."/>
            <person name="Wu W.L."/>
            <person name="Hsu J.L."/>
            <person name="Lin Y.F."/>
            <person name="Huang M.D."/>
            <person name="Li C.Y."/>
            <person name="Huang L."/>
            <person name="Wang Z.W."/>
            <person name="Zhao X."/>
            <person name="Zhong W.Y."/>
            <person name="Peng D.H."/>
            <person name="Ahmad S."/>
            <person name="Lan S."/>
            <person name="Zhang J.S."/>
            <person name="Tsai W.C."/>
            <person name="Van de Peer Y."/>
            <person name="Liu Z.J."/>
        </authorList>
    </citation>
    <scope>NUCLEOTIDE SEQUENCE</scope>
    <source>
        <strain evidence="1">CP</strain>
    </source>
</reference>
<proteinExistence type="predicted"/>
<keyword evidence="2" id="KW-1185">Reference proteome</keyword>
<accession>A0AAV9DE56</accession>
<dbReference type="Proteomes" id="UP001180020">
    <property type="component" value="Unassembled WGS sequence"/>
</dbReference>
<evidence type="ECO:0000313" key="1">
    <source>
        <dbReference type="EMBL" id="KAK1298683.1"/>
    </source>
</evidence>
<dbReference type="EMBL" id="JAUJYO010000014">
    <property type="protein sequence ID" value="KAK1298683.1"/>
    <property type="molecule type" value="Genomic_DNA"/>
</dbReference>
<gene>
    <name evidence="1" type="ORF">QJS10_CPB14g01103</name>
</gene>
<dbReference type="AlphaFoldDB" id="A0AAV9DE56"/>
<comment type="caution">
    <text evidence="1">The sequence shown here is derived from an EMBL/GenBank/DDBJ whole genome shotgun (WGS) entry which is preliminary data.</text>
</comment>
<organism evidence="1 2">
    <name type="scientific">Acorus calamus</name>
    <name type="common">Sweet flag</name>
    <dbReference type="NCBI Taxonomy" id="4465"/>
    <lineage>
        <taxon>Eukaryota</taxon>
        <taxon>Viridiplantae</taxon>
        <taxon>Streptophyta</taxon>
        <taxon>Embryophyta</taxon>
        <taxon>Tracheophyta</taxon>
        <taxon>Spermatophyta</taxon>
        <taxon>Magnoliopsida</taxon>
        <taxon>Liliopsida</taxon>
        <taxon>Acoraceae</taxon>
        <taxon>Acorus</taxon>
    </lineage>
</organism>
<name>A0AAV9DE56_ACOCL</name>
<protein>
    <submittedName>
        <fullName evidence="1">Uncharacterized protein</fullName>
    </submittedName>
</protein>
<reference evidence="1" key="2">
    <citation type="submission" date="2023-06" db="EMBL/GenBank/DDBJ databases">
        <authorList>
            <person name="Ma L."/>
            <person name="Liu K.-W."/>
            <person name="Li Z."/>
            <person name="Hsiao Y.-Y."/>
            <person name="Qi Y."/>
            <person name="Fu T."/>
            <person name="Tang G."/>
            <person name="Zhang D."/>
            <person name="Sun W.-H."/>
            <person name="Liu D.-K."/>
            <person name="Li Y."/>
            <person name="Chen G.-Z."/>
            <person name="Liu X.-D."/>
            <person name="Liao X.-Y."/>
            <person name="Jiang Y.-T."/>
            <person name="Yu X."/>
            <person name="Hao Y."/>
            <person name="Huang J."/>
            <person name="Zhao X.-W."/>
            <person name="Ke S."/>
            <person name="Chen Y.-Y."/>
            <person name="Wu W.-L."/>
            <person name="Hsu J.-L."/>
            <person name="Lin Y.-F."/>
            <person name="Huang M.-D."/>
            <person name="Li C.-Y."/>
            <person name="Huang L."/>
            <person name="Wang Z.-W."/>
            <person name="Zhao X."/>
            <person name="Zhong W.-Y."/>
            <person name="Peng D.-H."/>
            <person name="Ahmad S."/>
            <person name="Lan S."/>
            <person name="Zhang J.-S."/>
            <person name="Tsai W.-C."/>
            <person name="Van De Peer Y."/>
            <person name="Liu Z.-J."/>
        </authorList>
    </citation>
    <scope>NUCLEOTIDE SEQUENCE</scope>
    <source>
        <strain evidence="1">CP</strain>
        <tissue evidence="1">Leaves</tissue>
    </source>
</reference>